<dbReference type="PANTHER" id="PTHR10039">
    <property type="entry name" value="AMELOGENIN"/>
    <property type="match status" value="1"/>
</dbReference>
<dbReference type="PANTHER" id="PTHR10039:SF17">
    <property type="entry name" value="FUNGAL STAND N-TERMINAL GOODBYE DOMAIN-CONTAINING PROTEIN-RELATED"/>
    <property type="match status" value="1"/>
</dbReference>
<dbReference type="HOGENOM" id="CLU_411578_0_0_1"/>
<dbReference type="eggNOG" id="ENOG502SHJ9">
    <property type="taxonomic scope" value="Eukaryota"/>
</dbReference>
<dbReference type="GeneID" id="18827743"/>
<sequence length="667" mass="75329">MELCNDDAGILLSSTRSTESHPTTSGLVSSASALALVDGPSPTLTASPVYPRSFVQYPATEWDDGNVVHSLPALIQSPHAFPPSPQHVQHLRKQLADILHALSSNFTTCACGSKARDCVLNQMAAFVEHDRLLNVNLGPLIGKQRGFRTRERVPSSSGMAGVEMCTRKGKEREGHSAPPRMRRTASFEDEDRMPPRMRKRWKQQLPMGLGIHTPIPSSSKFETCLPLPSPQRRISCPSMSSPPHSTLPAYLLSQLHRVPDTRLKIRERLMRWLVYEYNEWKMLWVRGSAGTRKSAVAQSFADSCEEKGVFGASFFFSRTARLDNFETVVPTLVYQLARSVPEYHSFIVQCLANDHILLRNSPPVQFRKLIVEPFATLQHQCLRRPIVIILDGLDECKGDNAQREILDMITNAIRTNPDLPLRWLIFSRPEAHLKNTFSRMSECGREELIIDRECWENVERYVKDRLIEIKATYNDIIPADWPPQNKLEELLDAVSGLFIFASTCLNYIDDPEEADPSSQLDSLLSFVRRSQGVVSRNPLAALDLLYSRFLQGIPPNVFETTWMILAYMCHRSKLDGHHLLASAQALCNFLRLDQHDFYKAARGLYSAISVPGPGNAAKNQLQFYHASFHDFLLDSHRSGNFVIIDTFFCEGQVRGVFREGNIVETQV</sequence>
<dbReference type="Gene3D" id="3.40.50.300">
    <property type="entry name" value="P-loop containing nucleotide triphosphate hydrolases"/>
    <property type="match status" value="1"/>
</dbReference>
<proteinExistence type="predicted"/>
<accession>K5WWU0</accession>
<reference evidence="4" key="1">
    <citation type="journal article" date="2012" name="Proc. Natl. Acad. Sci. U.S.A.">
        <title>Genome sequence of the button mushroom Agaricus bisporus reveals mechanisms governing adaptation to a humic-rich ecological niche.</title>
        <authorList>
            <person name="Morin E."/>
            <person name="Kohler A."/>
            <person name="Baker A.R."/>
            <person name="Foulongne-Oriol M."/>
            <person name="Lombard V."/>
            <person name="Nagy L.G."/>
            <person name="Ohm R.A."/>
            <person name="Patyshakuliyeva A."/>
            <person name="Brun A."/>
            <person name="Aerts A.L."/>
            <person name="Bailey A.M."/>
            <person name="Billette C."/>
            <person name="Coutinho P.M."/>
            <person name="Deakin G."/>
            <person name="Doddapaneni H."/>
            <person name="Floudas D."/>
            <person name="Grimwood J."/>
            <person name="Hilden K."/>
            <person name="Kuees U."/>
            <person name="LaButti K.M."/>
            <person name="Lapidus A."/>
            <person name="Lindquist E.A."/>
            <person name="Lucas S.M."/>
            <person name="Murat C."/>
            <person name="Riley R.W."/>
            <person name="Salamov A.A."/>
            <person name="Schmutz J."/>
            <person name="Subramanian V."/>
            <person name="Woesten H.A.B."/>
            <person name="Xu J."/>
            <person name="Eastwood D.C."/>
            <person name="Foster G.D."/>
            <person name="Sonnenberg A.S."/>
            <person name="Cullen D."/>
            <person name="de Vries R.P."/>
            <person name="Lundell T."/>
            <person name="Hibbett D.S."/>
            <person name="Henrissat B."/>
            <person name="Burton K.S."/>
            <person name="Kerrigan R.W."/>
            <person name="Challen M.P."/>
            <person name="Grigoriev I.V."/>
            <person name="Martin F."/>
        </authorList>
    </citation>
    <scope>NUCLEOTIDE SEQUENCE [LARGE SCALE GENOMIC DNA]</scope>
    <source>
        <strain evidence="4">JB137-S8 / ATCC MYA-4627 / FGSC 10392</strain>
    </source>
</reference>
<dbReference type="SUPFAM" id="SSF52540">
    <property type="entry name" value="P-loop containing nucleoside triphosphate hydrolases"/>
    <property type="match status" value="1"/>
</dbReference>
<name>K5WWU0_AGABU</name>
<evidence type="ECO:0000259" key="2">
    <source>
        <dbReference type="Pfam" id="PF24883"/>
    </source>
</evidence>
<dbReference type="STRING" id="597362.K5WWU0"/>
<gene>
    <name evidence="3" type="ORF">AGABI1DRAFT_132666</name>
</gene>
<evidence type="ECO:0000313" key="3">
    <source>
        <dbReference type="EMBL" id="EKM75047.1"/>
    </source>
</evidence>
<dbReference type="Proteomes" id="UP000008493">
    <property type="component" value="Unassembled WGS sequence"/>
</dbReference>
<evidence type="ECO:0000256" key="1">
    <source>
        <dbReference type="ARBA" id="ARBA00022737"/>
    </source>
</evidence>
<keyword evidence="1" id="KW-0677">Repeat</keyword>
<dbReference type="OrthoDB" id="3270854at2759"/>
<dbReference type="InterPro" id="IPR056884">
    <property type="entry name" value="NPHP3-like_N"/>
</dbReference>
<dbReference type="InParanoid" id="K5WWU0"/>
<feature type="domain" description="Nephrocystin 3-like N-terminal" evidence="2">
    <location>
        <begin position="278"/>
        <end position="428"/>
    </location>
</feature>
<dbReference type="Pfam" id="PF24883">
    <property type="entry name" value="NPHP3_N"/>
    <property type="match status" value="1"/>
</dbReference>
<keyword evidence="4" id="KW-1185">Reference proteome</keyword>
<protein>
    <recommendedName>
        <fullName evidence="2">Nephrocystin 3-like N-terminal domain-containing protein</fullName>
    </recommendedName>
</protein>
<dbReference type="AlphaFoldDB" id="K5WWU0"/>
<dbReference type="RefSeq" id="XP_007334356.1">
    <property type="nucleotide sequence ID" value="XM_007334294.1"/>
</dbReference>
<dbReference type="KEGG" id="abp:AGABI1DRAFT132666"/>
<dbReference type="InterPro" id="IPR027417">
    <property type="entry name" value="P-loop_NTPase"/>
</dbReference>
<organism evidence="3 4">
    <name type="scientific">Agaricus bisporus var. burnettii (strain JB137-S8 / ATCC MYA-4627 / FGSC 10392)</name>
    <name type="common">White button mushroom</name>
    <dbReference type="NCBI Taxonomy" id="597362"/>
    <lineage>
        <taxon>Eukaryota</taxon>
        <taxon>Fungi</taxon>
        <taxon>Dikarya</taxon>
        <taxon>Basidiomycota</taxon>
        <taxon>Agaricomycotina</taxon>
        <taxon>Agaricomycetes</taxon>
        <taxon>Agaricomycetidae</taxon>
        <taxon>Agaricales</taxon>
        <taxon>Agaricineae</taxon>
        <taxon>Agaricaceae</taxon>
        <taxon>Agaricus</taxon>
    </lineage>
</organism>
<evidence type="ECO:0000313" key="4">
    <source>
        <dbReference type="Proteomes" id="UP000008493"/>
    </source>
</evidence>
<dbReference type="EMBL" id="JH971421">
    <property type="protein sequence ID" value="EKM75047.1"/>
    <property type="molecule type" value="Genomic_DNA"/>
</dbReference>